<keyword evidence="2" id="KW-0813">Transport</keyword>
<name>A0A1D2JAE4_PARBR</name>
<protein>
    <recommendedName>
        <fullName evidence="8">Mannose-P-dolichol utilization defect 1 protein homolog</fullName>
    </recommendedName>
</protein>
<evidence type="ECO:0000256" key="3">
    <source>
        <dbReference type="ARBA" id="ARBA00022692"/>
    </source>
</evidence>
<keyword evidence="6 8" id="KW-0472">Membrane</keyword>
<dbReference type="OMA" id="LQVLYYW"/>
<dbReference type="OrthoDB" id="271506at2759"/>
<keyword evidence="5 8" id="KW-1133">Transmembrane helix</keyword>
<organism evidence="9 10">
    <name type="scientific">Paracoccidioides brasiliensis</name>
    <dbReference type="NCBI Taxonomy" id="121759"/>
    <lineage>
        <taxon>Eukaryota</taxon>
        <taxon>Fungi</taxon>
        <taxon>Dikarya</taxon>
        <taxon>Ascomycota</taxon>
        <taxon>Pezizomycotina</taxon>
        <taxon>Eurotiomycetes</taxon>
        <taxon>Eurotiomycetidae</taxon>
        <taxon>Onygenales</taxon>
        <taxon>Ajellomycetaceae</taxon>
        <taxon>Paracoccidioides</taxon>
    </lineage>
</organism>
<dbReference type="PANTHER" id="PTHR12226">
    <property type="entry name" value="MANNOSE-P-DOLICHOL UTILIZATION DEFECT 1 LEC35 -RELATED"/>
    <property type="match status" value="1"/>
</dbReference>
<evidence type="ECO:0000256" key="1">
    <source>
        <dbReference type="ARBA" id="ARBA00004141"/>
    </source>
</evidence>
<evidence type="ECO:0000313" key="9">
    <source>
        <dbReference type="EMBL" id="ODH23054.1"/>
    </source>
</evidence>
<comment type="similarity">
    <text evidence="7 8">Belongs to the MPDU1 (TC 2.A.43.3) family.</text>
</comment>
<dbReference type="Gene3D" id="1.20.1280.290">
    <property type="match status" value="2"/>
</dbReference>
<dbReference type="FunFam" id="1.20.1280.290:FF:000006">
    <property type="entry name" value="mannose-P-dolichol utilization defect 1 protein"/>
    <property type="match status" value="1"/>
</dbReference>
<reference evidence="9 10" key="1">
    <citation type="submission" date="2016-06" db="EMBL/GenBank/DDBJ databases">
        <authorList>
            <person name="Kjaerup R.B."/>
            <person name="Dalgaard T.S."/>
            <person name="Juul-Madsen H.R."/>
        </authorList>
    </citation>
    <scope>NUCLEOTIDE SEQUENCE [LARGE SCALE GENOMIC DNA]</scope>
    <source>
        <strain evidence="9 10">Pb300</strain>
    </source>
</reference>
<dbReference type="SMART" id="SM00679">
    <property type="entry name" value="CTNS"/>
    <property type="match status" value="2"/>
</dbReference>
<evidence type="ECO:0000256" key="8">
    <source>
        <dbReference type="PIRNR" id="PIRNR023381"/>
    </source>
</evidence>
<dbReference type="Proteomes" id="UP000242814">
    <property type="component" value="Unassembled WGS sequence"/>
</dbReference>
<comment type="subcellular location">
    <subcellularLocation>
        <location evidence="1 8">Membrane</location>
        <topology evidence="1 8">Multi-pass membrane protein</topology>
    </subcellularLocation>
</comment>
<dbReference type="Pfam" id="PF04193">
    <property type="entry name" value="PQ-loop"/>
    <property type="match status" value="2"/>
</dbReference>
<dbReference type="EMBL" id="LZYO01000244">
    <property type="protein sequence ID" value="ODH23054.1"/>
    <property type="molecule type" value="Genomic_DNA"/>
</dbReference>
<dbReference type="VEuPathDB" id="FungiDB:PADG_03085"/>
<dbReference type="InterPro" id="IPR006603">
    <property type="entry name" value="PQ-loop_rpt"/>
</dbReference>
<proteinExistence type="inferred from homology"/>
<dbReference type="VEuPathDB" id="FungiDB:PABG_00650"/>
<dbReference type="AlphaFoldDB" id="A0A1D2JAE4"/>
<dbReference type="PANTHER" id="PTHR12226:SF2">
    <property type="entry name" value="MANNOSE-P-DOLICHOL UTILIZATION DEFECT 1 PROTEIN"/>
    <property type="match status" value="1"/>
</dbReference>
<evidence type="ECO:0000256" key="6">
    <source>
        <dbReference type="ARBA" id="ARBA00023136"/>
    </source>
</evidence>
<sequence length="286" mass="30776">MESLQQTLQTNLLIPLQSYLKPITLNLPEHFSDIFVSLLGEHCYTTLIGSLDVTSDPACVRLAISKFLGIAIVSLSSIVKVPQILKILSSRSSAGISFTSYALETTSLLIILSYNTRQKFPFSTYGESALVAVQDVVIGVLVLLFSGHPAGAAAFVVAVAGVVYALLLSGETIVDQTTMGYLQAGTGLLGMSSKVPQIVTVWKQGGTGQLSAVAVFGYLLGSISRIFTTLQEVNDKLILYNFMAGFSLNLTLALQMIYYWKSPVNAPAKKSKTKKLEDEGSSDTWC</sequence>
<evidence type="ECO:0000256" key="4">
    <source>
        <dbReference type="ARBA" id="ARBA00022737"/>
    </source>
</evidence>
<evidence type="ECO:0000313" key="10">
    <source>
        <dbReference type="Proteomes" id="UP000242814"/>
    </source>
</evidence>
<keyword evidence="3 8" id="KW-0812">Transmembrane</keyword>
<evidence type="ECO:0000256" key="7">
    <source>
        <dbReference type="ARBA" id="ARBA00038475"/>
    </source>
</evidence>
<comment type="caution">
    <text evidence="9">The sequence shown here is derived from an EMBL/GenBank/DDBJ whole genome shotgun (WGS) entry which is preliminary data.</text>
</comment>
<dbReference type="GO" id="GO:0016020">
    <property type="term" value="C:membrane"/>
    <property type="evidence" value="ECO:0007669"/>
    <property type="project" value="UniProtKB-SubCell"/>
</dbReference>
<dbReference type="PIRSF" id="PIRSF023381">
    <property type="entry name" value="MannP-dilichol_defect-1p"/>
    <property type="match status" value="1"/>
</dbReference>
<accession>A0A1D2JAE4</accession>
<dbReference type="InterPro" id="IPR016817">
    <property type="entry name" value="MannP-dilichol_defect-1"/>
</dbReference>
<gene>
    <name evidence="9" type="ORF">ACO22_05433</name>
</gene>
<keyword evidence="4" id="KW-0677">Repeat</keyword>
<evidence type="ECO:0000256" key="2">
    <source>
        <dbReference type="ARBA" id="ARBA00022448"/>
    </source>
</evidence>
<evidence type="ECO:0000256" key="5">
    <source>
        <dbReference type="ARBA" id="ARBA00022989"/>
    </source>
</evidence>